<accession>A0A3P7TKD3</accession>
<dbReference type="AlphaFoldDB" id="A0A3P7TKD3"/>
<evidence type="ECO:0000313" key="2">
    <source>
        <dbReference type="Proteomes" id="UP000277204"/>
    </source>
</evidence>
<proteinExistence type="predicted"/>
<dbReference type="EMBL" id="UZAI01000002">
    <property type="protein sequence ID" value="VDO21671.1"/>
    <property type="molecule type" value="Genomic_DNA"/>
</dbReference>
<name>A0A3P7TKD3_9TREM</name>
<protein>
    <submittedName>
        <fullName evidence="1">Uncharacterized protein</fullName>
    </submittedName>
</protein>
<reference evidence="1 2" key="1">
    <citation type="submission" date="2018-11" db="EMBL/GenBank/DDBJ databases">
        <authorList>
            <consortium name="Pathogen Informatics"/>
        </authorList>
    </citation>
    <scope>NUCLEOTIDE SEQUENCE [LARGE SCALE GENOMIC DNA]</scope>
    <source>
        <strain evidence="1 2">Zambia</strain>
    </source>
</reference>
<organism evidence="1 2">
    <name type="scientific">Schistosoma margrebowiei</name>
    <dbReference type="NCBI Taxonomy" id="48269"/>
    <lineage>
        <taxon>Eukaryota</taxon>
        <taxon>Metazoa</taxon>
        <taxon>Spiralia</taxon>
        <taxon>Lophotrochozoa</taxon>
        <taxon>Platyhelminthes</taxon>
        <taxon>Trematoda</taxon>
        <taxon>Digenea</taxon>
        <taxon>Strigeidida</taxon>
        <taxon>Schistosomatoidea</taxon>
        <taxon>Schistosomatidae</taxon>
        <taxon>Schistosoma</taxon>
    </lineage>
</organism>
<gene>
    <name evidence="1" type="ORF">SMRZ_LOCUS12</name>
</gene>
<sequence>MTRVSFYSGLVSWMRLYLRVDSHPEIRTQYRSLQTRSRYPLTY</sequence>
<evidence type="ECO:0000313" key="1">
    <source>
        <dbReference type="EMBL" id="VDO21671.1"/>
    </source>
</evidence>
<keyword evidence="2" id="KW-1185">Reference proteome</keyword>
<dbReference type="Proteomes" id="UP000277204">
    <property type="component" value="Unassembled WGS sequence"/>
</dbReference>